<protein>
    <submittedName>
        <fullName evidence="4">Uncharacterized protein</fullName>
    </submittedName>
</protein>
<dbReference type="Pfam" id="PF00057">
    <property type="entry name" value="Ldl_recept_a"/>
    <property type="match status" value="1"/>
</dbReference>
<reference evidence="4" key="2">
    <citation type="submission" date="2020-06" db="EMBL/GenBank/DDBJ databases">
        <authorList>
            <person name="Sheffer M."/>
        </authorList>
    </citation>
    <scope>NUCLEOTIDE SEQUENCE</scope>
</reference>
<dbReference type="PROSITE" id="PS50068">
    <property type="entry name" value="LDLRA_2"/>
    <property type="match status" value="1"/>
</dbReference>
<reference evidence="4" key="1">
    <citation type="journal article" date="2020" name="bioRxiv">
        <title>Chromosome-level reference genome of the European wasp spider Argiope bruennichi: a resource for studies on range expansion and evolutionary adaptation.</title>
        <authorList>
            <person name="Sheffer M.M."/>
            <person name="Hoppe A."/>
            <person name="Krehenwinkel H."/>
            <person name="Uhl G."/>
            <person name="Kuss A.W."/>
            <person name="Jensen L."/>
            <person name="Jensen C."/>
            <person name="Gillespie R.G."/>
            <person name="Hoff K.J."/>
            <person name="Prost S."/>
        </authorList>
    </citation>
    <scope>NUCLEOTIDE SEQUENCE</scope>
</reference>
<dbReference type="EMBL" id="JABXBU010002228">
    <property type="protein sequence ID" value="KAF8770519.1"/>
    <property type="molecule type" value="Genomic_DNA"/>
</dbReference>
<dbReference type="PROSITE" id="PS01209">
    <property type="entry name" value="LDLRA_1"/>
    <property type="match status" value="1"/>
</dbReference>
<comment type="caution">
    <text evidence="4">The sequence shown here is derived from an EMBL/GenBank/DDBJ whole genome shotgun (WGS) entry which is preliminary data.</text>
</comment>
<evidence type="ECO:0000256" key="1">
    <source>
        <dbReference type="ARBA" id="ARBA00023157"/>
    </source>
</evidence>
<dbReference type="Gene3D" id="4.10.400.10">
    <property type="entry name" value="Low-density Lipoprotein Receptor"/>
    <property type="match status" value="1"/>
</dbReference>
<dbReference type="AlphaFoldDB" id="A0A8T0ECP9"/>
<sequence length="105" mass="11823">MSADEAGKRQLESSKNSTRPSLRCLPNYEFRCHDSSKCIDYFQVCDDKKDCDDGSDEAKCDKEPCPGAGVIACFRTDHDCFTHGDCFSTMRCCRDDGCGNKCRRQ</sequence>
<keyword evidence="1 2" id="KW-1015">Disulfide bond</keyword>
<accession>A0A8T0ECP9</accession>
<dbReference type="SUPFAM" id="SSF57424">
    <property type="entry name" value="LDL receptor-like module"/>
    <property type="match status" value="1"/>
</dbReference>
<keyword evidence="5" id="KW-1185">Reference proteome</keyword>
<organism evidence="4 5">
    <name type="scientific">Argiope bruennichi</name>
    <name type="common">Wasp spider</name>
    <name type="synonym">Aranea bruennichi</name>
    <dbReference type="NCBI Taxonomy" id="94029"/>
    <lineage>
        <taxon>Eukaryota</taxon>
        <taxon>Metazoa</taxon>
        <taxon>Ecdysozoa</taxon>
        <taxon>Arthropoda</taxon>
        <taxon>Chelicerata</taxon>
        <taxon>Arachnida</taxon>
        <taxon>Araneae</taxon>
        <taxon>Araneomorphae</taxon>
        <taxon>Entelegynae</taxon>
        <taxon>Araneoidea</taxon>
        <taxon>Araneidae</taxon>
        <taxon>Argiope</taxon>
    </lineage>
</organism>
<evidence type="ECO:0000313" key="4">
    <source>
        <dbReference type="EMBL" id="KAF8770519.1"/>
    </source>
</evidence>
<proteinExistence type="predicted"/>
<dbReference type="SMART" id="SM00192">
    <property type="entry name" value="LDLa"/>
    <property type="match status" value="1"/>
</dbReference>
<gene>
    <name evidence="4" type="ORF">HNY73_018037</name>
</gene>
<feature type="compositionally biased region" description="Basic and acidic residues" evidence="3">
    <location>
        <begin position="1"/>
        <end position="12"/>
    </location>
</feature>
<dbReference type="InterPro" id="IPR023415">
    <property type="entry name" value="LDLR_class-A_CS"/>
</dbReference>
<dbReference type="InterPro" id="IPR036055">
    <property type="entry name" value="LDL_receptor-like_sf"/>
</dbReference>
<evidence type="ECO:0000313" key="5">
    <source>
        <dbReference type="Proteomes" id="UP000807504"/>
    </source>
</evidence>
<feature type="disulfide bond" evidence="2">
    <location>
        <begin position="45"/>
        <end position="60"/>
    </location>
</feature>
<evidence type="ECO:0000256" key="2">
    <source>
        <dbReference type="PROSITE-ProRule" id="PRU00124"/>
    </source>
</evidence>
<dbReference type="InterPro" id="IPR002172">
    <property type="entry name" value="LDrepeatLR_classA_rpt"/>
</dbReference>
<name>A0A8T0ECP9_ARGBR</name>
<evidence type="ECO:0000256" key="3">
    <source>
        <dbReference type="SAM" id="MobiDB-lite"/>
    </source>
</evidence>
<feature type="region of interest" description="Disordered" evidence="3">
    <location>
        <begin position="1"/>
        <end position="20"/>
    </location>
</feature>
<dbReference type="Proteomes" id="UP000807504">
    <property type="component" value="Unassembled WGS sequence"/>
</dbReference>
<comment type="caution">
    <text evidence="2">Lacks conserved residue(s) required for the propagation of feature annotation.</text>
</comment>